<gene>
    <name evidence="1" type="ORF">KSF_098860</name>
</gene>
<evidence type="ECO:0000313" key="2">
    <source>
        <dbReference type="Proteomes" id="UP000597444"/>
    </source>
</evidence>
<accession>A0A8J3IWK6</accession>
<comment type="caution">
    <text evidence="1">The sequence shown here is derived from an EMBL/GenBank/DDBJ whole genome shotgun (WGS) entry which is preliminary data.</text>
</comment>
<keyword evidence="2" id="KW-1185">Reference proteome</keyword>
<dbReference type="AlphaFoldDB" id="A0A8J3IWK6"/>
<dbReference type="EMBL" id="BNJK01000002">
    <property type="protein sequence ID" value="GHO99838.1"/>
    <property type="molecule type" value="Genomic_DNA"/>
</dbReference>
<organism evidence="1 2">
    <name type="scientific">Reticulibacter mediterranei</name>
    <dbReference type="NCBI Taxonomy" id="2778369"/>
    <lineage>
        <taxon>Bacteria</taxon>
        <taxon>Bacillati</taxon>
        <taxon>Chloroflexota</taxon>
        <taxon>Ktedonobacteria</taxon>
        <taxon>Ktedonobacterales</taxon>
        <taxon>Reticulibacteraceae</taxon>
        <taxon>Reticulibacter</taxon>
    </lineage>
</organism>
<proteinExistence type="predicted"/>
<evidence type="ECO:0000313" key="1">
    <source>
        <dbReference type="EMBL" id="GHO99838.1"/>
    </source>
</evidence>
<evidence type="ECO:0008006" key="3">
    <source>
        <dbReference type="Google" id="ProtNLM"/>
    </source>
</evidence>
<dbReference type="Proteomes" id="UP000597444">
    <property type="component" value="Unassembled WGS sequence"/>
</dbReference>
<protein>
    <recommendedName>
        <fullName evidence="3">Replication-relaxation</fullName>
    </recommendedName>
</protein>
<sequence length="241" mass="27999">MQTKARKPRSDKGPRLTARDLNALKWIAQQYAISLDHLCILLARLIDYQEYAQQPKESGEVTVSRANKVIKRWEQLGLIERGHILYGDPVWVWLTPEGLRTVNQELGPLCPYAPTPGKINHLYWINHARLYIEQQRDDIEWLSERQIHANQKSEPGVKQKHTPDAIVSTQGQAIALEVELATKTYARLDKVLHELALSDYHTIWYFTLGRAKQVIESAIENMNSMYKHRFVIYDMDDLELQ</sequence>
<reference evidence="1" key="1">
    <citation type="submission" date="2020-10" db="EMBL/GenBank/DDBJ databases">
        <title>Taxonomic study of unclassified bacteria belonging to the class Ktedonobacteria.</title>
        <authorList>
            <person name="Yabe S."/>
            <person name="Wang C.M."/>
            <person name="Zheng Y."/>
            <person name="Sakai Y."/>
            <person name="Cavaletti L."/>
            <person name="Monciardini P."/>
            <person name="Donadio S."/>
        </authorList>
    </citation>
    <scope>NUCLEOTIDE SEQUENCE</scope>
    <source>
        <strain evidence="1">ID150040</strain>
    </source>
</reference>
<name>A0A8J3IWK6_9CHLR</name>